<dbReference type="InterPro" id="IPR007452">
    <property type="entry name" value="TamB_C"/>
</dbReference>
<comment type="subcellular location">
    <subcellularLocation>
        <location evidence="1">Membrane</location>
        <topology evidence="1">Single-pass membrane protein</topology>
    </subcellularLocation>
</comment>
<dbReference type="PANTHER" id="PTHR36985">
    <property type="entry name" value="TRANSLOCATION AND ASSEMBLY MODULE SUBUNIT TAMB"/>
    <property type="match status" value="1"/>
</dbReference>
<evidence type="ECO:0000313" key="7">
    <source>
        <dbReference type="EMBL" id="WEK47823.1"/>
    </source>
</evidence>
<keyword evidence="2 5" id="KW-0812">Transmembrane</keyword>
<dbReference type="Pfam" id="PF04357">
    <property type="entry name" value="TamB"/>
    <property type="match status" value="1"/>
</dbReference>
<accession>A0AAJ5X927</accession>
<organism evidence="7 8">
    <name type="scientific">Candidatus Andeanibacterium colombiense</name>
    <dbReference type="NCBI Taxonomy" id="3121345"/>
    <lineage>
        <taxon>Bacteria</taxon>
        <taxon>Pseudomonadati</taxon>
        <taxon>Pseudomonadota</taxon>
        <taxon>Alphaproteobacteria</taxon>
        <taxon>Sphingomonadales</taxon>
        <taxon>Sphingomonadaceae</taxon>
        <taxon>Candidatus Andeanibacterium</taxon>
    </lineage>
</organism>
<evidence type="ECO:0000313" key="8">
    <source>
        <dbReference type="Proteomes" id="UP001218362"/>
    </source>
</evidence>
<proteinExistence type="predicted"/>
<evidence type="ECO:0000256" key="3">
    <source>
        <dbReference type="ARBA" id="ARBA00022989"/>
    </source>
</evidence>
<evidence type="ECO:0000256" key="2">
    <source>
        <dbReference type="ARBA" id="ARBA00022692"/>
    </source>
</evidence>
<feature type="domain" description="Translocation and assembly module TamB C-terminal" evidence="6">
    <location>
        <begin position="1043"/>
        <end position="1396"/>
    </location>
</feature>
<dbReference type="EMBL" id="CP119316">
    <property type="protein sequence ID" value="WEK47823.1"/>
    <property type="molecule type" value="Genomic_DNA"/>
</dbReference>
<dbReference type="GO" id="GO:0005886">
    <property type="term" value="C:plasma membrane"/>
    <property type="evidence" value="ECO:0007669"/>
    <property type="project" value="InterPro"/>
</dbReference>
<evidence type="ECO:0000256" key="4">
    <source>
        <dbReference type="ARBA" id="ARBA00023136"/>
    </source>
</evidence>
<keyword evidence="4 5" id="KW-0472">Membrane</keyword>
<dbReference type="GO" id="GO:0097347">
    <property type="term" value="C:TAM protein secretion complex"/>
    <property type="evidence" value="ECO:0007669"/>
    <property type="project" value="TreeGrafter"/>
</dbReference>
<sequence>MALGRRTKWIGGGLIGLLALLIVMVGAGLLWLDTASGHRFIARQVAGLKFENGMTLKVARLDGSIYDKLTVRDLSVGDPKGIFLSAPEAVIDWRPFAYLSNHVDIRALTAPVMRLHRTPEFKEVPSTGPLLPDLDIDVAKLEVARIEIDKPVTGDRHLVALKGAAHIADRRAVVNAEARALVADGLRGGDRVGISLDAIPEKNKLDFAFDLTAPADGLVASYTGRKEPLTARINGQGDWTRWDGRFVSTIGGDDLADVGIGARNGTVTLKGWLAPQHLLPAASANMFAARTDIALKAALANRRADLDGSLNNANFTLAAKGLVDLGDNHFEDLKVDFRLLRAAAIAPKFVGDNVAAMLALDGPFATPRVDYNITAAKLGFGTTHIVGLTAHGESRVDADKALVPLHARARRIEGLDAAANELLTNVSVDGDLAVKWPRILSDNLKIRSDRIDATAVLVADVSTGLYTGGLNGKIGNYLVAGVGRFDVTSRFDLKTQGSDFRIAGTVTARSREIFNSTAQQFLGGNGVLSANVSYGTDGVARVSRVRVAAPKFRLADGSGMYRANGGIRFTGRGISDQYGPLSVDVSGTTSRPVAVVVADSPGLGIGLANLRAELRGTASGYGLVATGESAYGSLDADLTILAGKGPLAIEVNKASFAGVGLAGRVVQSAAGPFVGTLTASGAGIAGQVQLLAAGSSQRAIVAATANNTKFAGPANFALARGIVNADVTLYDQPQATADVQVAGLSMDGFSLERGRAQIDYRGGTGTARLLAKGRRGTPFEIAANAEMAPAQWRVAMRGNAGGVAFRTLAPARIKPANGEYELLPTRLAFRDGSVELAGHYGRDLKLQTRLTDVDLAVLRPLMPELGLGGTASGSLDFAQTGDGFPAADARLTVKRFTRTSLAAVSSPVDVRLVGRLLPTGGNMRAIIERNAVTVGRIQVDLTPLGAQSGSWMTRLMAAPLSGGIRYNGPASVLFSLAALPDQHVAGAIGVAADFSGRVQSPSLTGVVRANDLTYVNDTYGTRLTKMRLRGTFTDDRLEVSELSATAGNGTVSGSGFISLSSEQSYPLQLELKLDNAKLADSAGMEARASGTLTIVNNANQPATIRGRIMLPETRYKIVRQGAAEVRTLTGIRRKSSGEKAYDAQAPAALKPKPVAGVPSNWRLDIDVYADNRVFVSGMGLESEWSAKIHVGGTTGAPEITGGIDLVRGTLGFAGRSFELQSGHIDFPDAHSVNPTLAITASGDVDDATVSINLAGSANNPRVTFSSTPSLPQDEIMARVLFGSSIGELSTVQAVQLASSLNALRGGSGGLNPLGVLQSATGIDRLRILGADEATGRGTAVAVGKYITNDIYVEVVTDTRGYTATQIEISLTKALSVLSQVGSFGGSNVSVRYRKDY</sequence>
<evidence type="ECO:0000259" key="6">
    <source>
        <dbReference type="Pfam" id="PF04357"/>
    </source>
</evidence>
<keyword evidence="3 5" id="KW-1133">Transmembrane helix</keyword>
<dbReference type="GO" id="GO:0009306">
    <property type="term" value="P:protein secretion"/>
    <property type="evidence" value="ECO:0007669"/>
    <property type="project" value="InterPro"/>
</dbReference>
<protein>
    <submittedName>
        <fullName evidence="7">Translocation/assembly module TamB domain-containing protein</fullName>
    </submittedName>
</protein>
<evidence type="ECO:0000256" key="1">
    <source>
        <dbReference type="ARBA" id="ARBA00004167"/>
    </source>
</evidence>
<evidence type="ECO:0000256" key="5">
    <source>
        <dbReference type="SAM" id="Phobius"/>
    </source>
</evidence>
<dbReference type="KEGG" id="acob:P0Y56_05875"/>
<dbReference type="PANTHER" id="PTHR36985:SF1">
    <property type="entry name" value="TRANSLOCATION AND ASSEMBLY MODULE SUBUNIT TAMB"/>
    <property type="match status" value="1"/>
</dbReference>
<gene>
    <name evidence="7" type="ORF">P0Y56_05875</name>
</gene>
<name>A0AAJ5X927_9SPHN</name>
<feature type="transmembrane region" description="Helical" evidence="5">
    <location>
        <begin position="12"/>
        <end position="32"/>
    </location>
</feature>
<dbReference type="Proteomes" id="UP001218362">
    <property type="component" value="Chromosome"/>
</dbReference>
<reference evidence="7" key="1">
    <citation type="submission" date="2023-03" db="EMBL/GenBank/DDBJ databases">
        <title>Andean soil-derived lignocellulolytic bacterial consortium as a source of novel taxa and putative plastic-active enzymes.</title>
        <authorList>
            <person name="Diaz-Garcia L."/>
            <person name="Chuvochina M."/>
            <person name="Feuerriegel G."/>
            <person name="Bunk B."/>
            <person name="Sproer C."/>
            <person name="Streit W.R."/>
            <person name="Rodriguez L.M."/>
            <person name="Overmann J."/>
            <person name="Jimenez D.J."/>
        </authorList>
    </citation>
    <scope>NUCLEOTIDE SEQUENCE</scope>
    <source>
        <strain evidence="7">MAG 26</strain>
    </source>
</reference>